<protein>
    <submittedName>
        <fullName evidence="2">Uncharacterized protein</fullName>
    </submittedName>
</protein>
<feature type="region of interest" description="Disordered" evidence="1">
    <location>
        <begin position="193"/>
        <end position="296"/>
    </location>
</feature>
<evidence type="ECO:0000313" key="3">
    <source>
        <dbReference type="Proteomes" id="UP001519291"/>
    </source>
</evidence>
<keyword evidence="3" id="KW-1185">Reference proteome</keyword>
<sequence length="296" mass="32189">MHTRHKGGHDELVSIGELLARADVLTPQFEDYDEEAALRRIAARVVLDRANALDRHARAIRDGLGGGRWTPPDGLPHGQRTALHARAADELGALSSRVVHDRSAIASMALLVDDPARIEPVGALTFACLLHLADRQEGAVFWWQFAAGAESATAAHCLYLHHLRHSERDAARHWFTQATGLHARGSDVFRAEAPTRVQGDTPPSRYGVSDADPRPSWEEGPDAQPGGMPVYPPGARWRASTTHLTDAVRRLETGSDTDFGSVPRPAPELAAELKDTTWPLRPRPTAPDGLPTGTRS</sequence>
<dbReference type="RefSeq" id="WP_130880560.1">
    <property type="nucleotide sequence ID" value="NZ_JAGIOH010000001.1"/>
</dbReference>
<reference evidence="2 3" key="1">
    <citation type="submission" date="2021-03" db="EMBL/GenBank/DDBJ databases">
        <title>Sequencing the genomes of 1000 actinobacteria strains.</title>
        <authorList>
            <person name="Klenk H.-P."/>
        </authorList>
    </citation>
    <scope>NUCLEOTIDE SEQUENCE [LARGE SCALE GENOMIC DNA]</scope>
    <source>
        <strain evidence="2 3">DSM 41480</strain>
    </source>
</reference>
<gene>
    <name evidence="2" type="ORF">JO379_006435</name>
</gene>
<dbReference type="Proteomes" id="UP001519291">
    <property type="component" value="Unassembled WGS sequence"/>
</dbReference>
<name>A0ABS4YDZ0_9ACTN</name>
<comment type="caution">
    <text evidence="2">The sequence shown here is derived from an EMBL/GenBank/DDBJ whole genome shotgun (WGS) entry which is preliminary data.</text>
</comment>
<accession>A0ABS4YDZ0</accession>
<proteinExistence type="predicted"/>
<organism evidence="2 3">
    <name type="scientific">Streptomyces syringium</name>
    <dbReference type="NCBI Taxonomy" id="76729"/>
    <lineage>
        <taxon>Bacteria</taxon>
        <taxon>Bacillati</taxon>
        <taxon>Actinomycetota</taxon>
        <taxon>Actinomycetes</taxon>
        <taxon>Kitasatosporales</taxon>
        <taxon>Streptomycetaceae</taxon>
        <taxon>Streptomyces</taxon>
    </lineage>
</organism>
<dbReference type="EMBL" id="JAGIOH010000001">
    <property type="protein sequence ID" value="MBP2406966.1"/>
    <property type="molecule type" value="Genomic_DNA"/>
</dbReference>
<dbReference type="GeneID" id="91573271"/>
<evidence type="ECO:0000313" key="2">
    <source>
        <dbReference type="EMBL" id="MBP2406966.1"/>
    </source>
</evidence>
<evidence type="ECO:0000256" key="1">
    <source>
        <dbReference type="SAM" id="MobiDB-lite"/>
    </source>
</evidence>